<accession>A0A4Z1T338</accession>
<dbReference type="OrthoDB" id="1928087at2759"/>
<evidence type="ECO:0000313" key="7">
    <source>
        <dbReference type="EMBL" id="TNJ30068.1"/>
    </source>
</evidence>
<gene>
    <name evidence="7" type="ORF">GMRT_10377</name>
</gene>
<evidence type="ECO:0000256" key="4">
    <source>
        <dbReference type="ARBA" id="ARBA00023242"/>
    </source>
</evidence>
<dbReference type="InterPro" id="IPR051294">
    <property type="entry name" value="HORMA_MeioticProgression"/>
</dbReference>
<reference evidence="7 8" key="1">
    <citation type="submission" date="2019-05" db="EMBL/GenBank/DDBJ databases">
        <title>The compact genome of Giardia muris reveals important steps in the evolution of intestinal protozoan parasites.</title>
        <authorList>
            <person name="Xu F."/>
            <person name="Jimenez-Gonzalez A."/>
            <person name="Einarsson E."/>
            <person name="Astvaldsson A."/>
            <person name="Peirasmaki D."/>
            <person name="Eckmann L."/>
            <person name="Andersson J.O."/>
            <person name="Svard S.G."/>
            <person name="Jerlstrom-Hultqvist J."/>
        </authorList>
    </citation>
    <scope>NUCLEOTIDE SEQUENCE [LARGE SCALE GENOMIC DNA]</scope>
    <source>
        <strain evidence="7 8">Roberts-Thomson</strain>
    </source>
</reference>
<dbReference type="PANTHER" id="PTHR48225:SF7">
    <property type="entry name" value="MEIOSIS-SPECIFIC PROTEIN HOP1"/>
    <property type="match status" value="1"/>
</dbReference>
<keyword evidence="5" id="KW-0469">Meiosis</keyword>
<proteinExistence type="predicted"/>
<dbReference type="SUPFAM" id="SSF56019">
    <property type="entry name" value="The spindle assembly checkpoint protein mad2"/>
    <property type="match status" value="1"/>
</dbReference>
<evidence type="ECO:0000256" key="3">
    <source>
        <dbReference type="ARBA" id="ARBA00022454"/>
    </source>
</evidence>
<evidence type="ECO:0000259" key="6">
    <source>
        <dbReference type="PROSITE" id="PS50815"/>
    </source>
</evidence>
<dbReference type="EMBL" id="VDLU01000001">
    <property type="protein sequence ID" value="TNJ30068.1"/>
    <property type="molecule type" value="Genomic_DNA"/>
</dbReference>
<protein>
    <submittedName>
        <fullName evidence="7">Hop1</fullName>
    </submittedName>
</protein>
<dbReference type="GO" id="GO:0051321">
    <property type="term" value="P:meiotic cell cycle"/>
    <property type="evidence" value="ECO:0007669"/>
    <property type="project" value="UniProtKB-KW"/>
</dbReference>
<dbReference type="Gene3D" id="3.30.900.10">
    <property type="entry name" value="HORMA domain"/>
    <property type="match status" value="2"/>
</dbReference>
<keyword evidence="4" id="KW-0539">Nucleus</keyword>
<dbReference type="PROSITE" id="PS50815">
    <property type="entry name" value="HORMA"/>
    <property type="match status" value="1"/>
</dbReference>
<dbReference type="PANTHER" id="PTHR48225">
    <property type="entry name" value="HORMA DOMAIN-CONTAINING PROTEIN 1"/>
    <property type="match status" value="1"/>
</dbReference>
<dbReference type="Proteomes" id="UP000315496">
    <property type="component" value="Chromosome 1"/>
</dbReference>
<dbReference type="InterPro" id="IPR036570">
    <property type="entry name" value="HORMA_dom_sf"/>
</dbReference>
<name>A0A4Z1T338_GIAMU</name>
<evidence type="ECO:0000256" key="5">
    <source>
        <dbReference type="ARBA" id="ARBA00023254"/>
    </source>
</evidence>
<feature type="domain" description="HORMA" evidence="6">
    <location>
        <begin position="1"/>
        <end position="186"/>
    </location>
</feature>
<dbReference type="AlphaFoldDB" id="A0A4Z1T338"/>
<sequence>MGTEPIKDVISLSLAEICFQRRILPSSAFKPIEKYGKQLHAFGRTDQYSRKLDDLLQEELFDVIEKGYFRELVIGIFLDETVPTEIIESYVFKASGLIAGSSREAISLLFDELLSTIKKLPELPAEKGIIFKHFFTSTTPDEYLLPSFSECSKNTKLHLISRTNPYEIALQPLELQSGHFEIRLYVPDFVMLKPSASTQPIKEAPESIVTNWVREQLANSPNTPAWTLAMKYTLLTLPYPAQLSVVADALRTTTQQVQTFLIDFPCLSLSQDVVTVQDTQELSTQRSVARNAIIHCLERESKS</sequence>
<evidence type="ECO:0000313" key="8">
    <source>
        <dbReference type="Proteomes" id="UP000315496"/>
    </source>
</evidence>
<evidence type="ECO:0000256" key="1">
    <source>
        <dbReference type="ARBA" id="ARBA00004123"/>
    </source>
</evidence>
<dbReference type="VEuPathDB" id="GiardiaDB:GMRT_10377"/>
<keyword evidence="3" id="KW-0158">Chromosome</keyword>
<comment type="subcellular location">
    <subcellularLocation>
        <location evidence="2">Chromosome</location>
    </subcellularLocation>
    <subcellularLocation>
        <location evidence="1">Nucleus</location>
    </subcellularLocation>
</comment>
<dbReference type="GO" id="GO:0005634">
    <property type="term" value="C:nucleus"/>
    <property type="evidence" value="ECO:0007669"/>
    <property type="project" value="UniProtKB-SubCell"/>
</dbReference>
<evidence type="ECO:0000256" key="2">
    <source>
        <dbReference type="ARBA" id="ARBA00004286"/>
    </source>
</evidence>
<comment type="caution">
    <text evidence="7">The sequence shown here is derived from an EMBL/GenBank/DDBJ whole genome shotgun (WGS) entry which is preliminary data.</text>
</comment>
<dbReference type="Pfam" id="PF02301">
    <property type="entry name" value="HORMA"/>
    <property type="match status" value="2"/>
</dbReference>
<organism evidence="7 8">
    <name type="scientific">Giardia muris</name>
    <dbReference type="NCBI Taxonomy" id="5742"/>
    <lineage>
        <taxon>Eukaryota</taxon>
        <taxon>Metamonada</taxon>
        <taxon>Diplomonadida</taxon>
        <taxon>Hexamitidae</taxon>
        <taxon>Giardiinae</taxon>
        <taxon>Giardia</taxon>
    </lineage>
</organism>
<dbReference type="InterPro" id="IPR003511">
    <property type="entry name" value="HORMA_dom"/>
</dbReference>
<keyword evidence="8" id="KW-1185">Reference proteome</keyword>
<dbReference type="GO" id="GO:0005694">
    <property type="term" value="C:chromosome"/>
    <property type="evidence" value="ECO:0007669"/>
    <property type="project" value="UniProtKB-SubCell"/>
</dbReference>